<sequence>MVSYSFDPHPASSSSAATSTTSSNSSSAASLPNSEFASSLSFTAYPPSTVTWPAPPGFATGLSMPAVPQPEALGPPKTPKRAANTTTRFTLPGSGFASFTRPPTFSTSPHVPLAVYPPSTTTLPPPTSFTRIQPRHDPSPPGIHHVDWPRNFGVRKSQETRNAPSTFSETSSPPTRPMPAATQVARPDKRGVHTASSQSSLQMSLESPTSTFISTTPPTPAPLQDDEAIFPSQKADTFRYAFTVEDDKLSIWLENKKTKAQWESDPLALDEFVALESLIPMATIEDYVQCFEACVAQSRADPEQTSCDLRQLTHQRDDELQLELQIRIQLFTRVLTPTYRFTLYEVELDRIDVLTARVRSQEDELARLRAEINALEDGKAGLNSNLQHSEPIYFQAETTAIARHTSTPFGGPEYDNGAETFQLLQNGHTVAASSDKNLNGSFVDRTVLSSPLQRVLTLQKNDALSVMYTGYREAVAGSSIIVFRLH</sequence>
<protein>
    <submittedName>
        <fullName evidence="3">Uncharacterized protein</fullName>
    </submittedName>
</protein>
<dbReference type="VEuPathDB" id="FungiDB:PYU1_G012396"/>
<dbReference type="EMBL" id="GL376610">
    <property type="status" value="NOT_ANNOTATED_CDS"/>
    <property type="molecule type" value="Genomic_DNA"/>
</dbReference>
<dbReference type="InParanoid" id="K3X5C3"/>
<feature type="region of interest" description="Disordered" evidence="2">
    <location>
        <begin position="154"/>
        <end position="204"/>
    </location>
</feature>
<dbReference type="EnsemblProtists" id="PYU1_T012422">
    <property type="protein sequence ID" value="PYU1_T012422"/>
    <property type="gene ID" value="PYU1_G012396"/>
</dbReference>
<reference evidence="4" key="2">
    <citation type="submission" date="2010-04" db="EMBL/GenBank/DDBJ databases">
        <authorList>
            <person name="Buell R."/>
            <person name="Hamilton J."/>
            <person name="Hostetler J."/>
        </authorList>
    </citation>
    <scope>NUCLEOTIDE SEQUENCE [LARGE SCALE GENOMIC DNA]</scope>
    <source>
        <strain evidence="4">DAOM:BR144</strain>
    </source>
</reference>
<feature type="region of interest" description="Disordered" evidence="2">
    <location>
        <begin position="53"/>
        <end position="96"/>
    </location>
</feature>
<evidence type="ECO:0000256" key="1">
    <source>
        <dbReference type="SAM" id="Coils"/>
    </source>
</evidence>
<feature type="coiled-coil region" evidence="1">
    <location>
        <begin position="351"/>
        <end position="385"/>
    </location>
</feature>
<keyword evidence="1" id="KW-0175">Coiled coil</keyword>
<feature type="region of interest" description="Disordered" evidence="2">
    <location>
        <begin position="1"/>
        <end position="32"/>
    </location>
</feature>
<dbReference type="HOGENOM" id="CLU_562028_0_0_1"/>
<evidence type="ECO:0000256" key="2">
    <source>
        <dbReference type="SAM" id="MobiDB-lite"/>
    </source>
</evidence>
<proteinExistence type="predicted"/>
<dbReference type="eggNOG" id="ENOG502SVAP">
    <property type="taxonomic scope" value="Eukaryota"/>
</dbReference>
<dbReference type="AlphaFoldDB" id="K3X5C3"/>
<evidence type="ECO:0000313" key="4">
    <source>
        <dbReference type="Proteomes" id="UP000019132"/>
    </source>
</evidence>
<reference evidence="4" key="1">
    <citation type="journal article" date="2010" name="Genome Biol.">
        <title>Genome sequence of the necrotrophic plant pathogen Pythium ultimum reveals original pathogenicity mechanisms and effector repertoire.</title>
        <authorList>
            <person name="Levesque C.A."/>
            <person name="Brouwer H."/>
            <person name="Cano L."/>
            <person name="Hamilton J.P."/>
            <person name="Holt C."/>
            <person name="Huitema E."/>
            <person name="Raffaele S."/>
            <person name="Robideau G.P."/>
            <person name="Thines M."/>
            <person name="Win J."/>
            <person name="Zerillo M.M."/>
            <person name="Beakes G.W."/>
            <person name="Boore J.L."/>
            <person name="Busam D."/>
            <person name="Dumas B."/>
            <person name="Ferriera S."/>
            <person name="Fuerstenberg S.I."/>
            <person name="Gachon C.M."/>
            <person name="Gaulin E."/>
            <person name="Govers F."/>
            <person name="Grenville-Briggs L."/>
            <person name="Horner N."/>
            <person name="Hostetler J."/>
            <person name="Jiang R.H."/>
            <person name="Johnson J."/>
            <person name="Krajaejun T."/>
            <person name="Lin H."/>
            <person name="Meijer H.J."/>
            <person name="Moore B."/>
            <person name="Morris P."/>
            <person name="Phuntmart V."/>
            <person name="Puiu D."/>
            <person name="Shetty J."/>
            <person name="Stajich J.E."/>
            <person name="Tripathy S."/>
            <person name="Wawra S."/>
            <person name="van West P."/>
            <person name="Whitty B.R."/>
            <person name="Coutinho P.M."/>
            <person name="Henrissat B."/>
            <person name="Martin F."/>
            <person name="Thomas P.D."/>
            <person name="Tyler B.M."/>
            <person name="De Vries R.P."/>
            <person name="Kamoun S."/>
            <person name="Yandell M."/>
            <person name="Tisserat N."/>
            <person name="Buell C.R."/>
        </authorList>
    </citation>
    <scope>NUCLEOTIDE SEQUENCE</scope>
    <source>
        <strain evidence="4">DAOM:BR144</strain>
    </source>
</reference>
<keyword evidence="4" id="KW-1185">Reference proteome</keyword>
<reference evidence="3" key="3">
    <citation type="submission" date="2015-02" db="UniProtKB">
        <authorList>
            <consortium name="EnsemblProtists"/>
        </authorList>
    </citation>
    <scope>IDENTIFICATION</scope>
    <source>
        <strain evidence="3">DAOM BR144</strain>
    </source>
</reference>
<dbReference type="Proteomes" id="UP000019132">
    <property type="component" value="Unassembled WGS sequence"/>
</dbReference>
<feature type="compositionally biased region" description="Low complexity" evidence="2">
    <location>
        <begin position="164"/>
        <end position="173"/>
    </location>
</feature>
<organism evidence="3 4">
    <name type="scientific">Globisporangium ultimum (strain ATCC 200006 / CBS 805.95 / DAOM BR144)</name>
    <name type="common">Pythium ultimum</name>
    <dbReference type="NCBI Taxonomy" id="431595"/>
    <lineage>
        <taxon>Eukaryota</taxon>
        <taxon>Sar</taxon>
        <taxon>Stramenopiles</taxon>
        <taxon>Oomycota</taxon>
        <taxon>Peronosporomycetes</taxon>
        <taxon>Pythiales</taxon>
        <taxon>Pythiaceae</taxon>
        <taxon>Globisporangium</taxon>
    </lineage>
</organism>
<name>K3X5C3_GLOUD</name>
<feature type="compositionally biased region" description="Low complexity" evidence="2">
    <location>
        <begin position="11"/>
        <end position="30"/>
    </location>
</feature>
<evidence type="ECO:0000313" key="3">
    <source>
        <dbReference type="EnsemblProtists" id="PYU1_T012422"/>
    </source>
</evidence>
<accession>K3X5C3</accession>